<feature type="domain" description="Serine aminopeptidase S33" evidence="3">
    <location>
        <begin position="56"/>
        <end position="158"/>
    </location>
</feature>
<keyword evidence="2" id="KW-0472">Membrane</keyword>
<dbReference type="Gene3D" id="3.40.50.1820">
    <property type="entry name" value="alpha/beta hydrolase"/>
    <property type="match status" value="1"/>
</dbReference>
<keyword evidence="1 4" id="KW-0378">Hydrolase</keyword>
<reference evidence="4 5" key="1">
    <citation type="submission" date="2022-04" db="EMBL/GenBank/DDBJ databases">
        <title>Positive selection, recombination, and allopatry shape intraspecific diversity of widespread and dominant cyanobacteria.</title>
        <authorList>
            <person name="Wei J."/>
            <person name="Shu W."/>
            <person name="Hu C."/>
        </authorList>
    </citation>
    <scope>NUCLEOTIDE SEQUENCE [LARGE SCALE GENOMIC DNA]</scope>
    <source>
        <strain evidence="4 5">GB2-A4</strain>
    </source>
</reference>
<evidence type="ECO:0000313" key="4">
    <source>
        <dbReference type="EMBL" id="MEP0819452.1"/>
    </source>
</evidence>
<name>A0ABV0JCD3_9CYAN</name>
<evidence type="ECO:0000256" key="1">
    <source>
        <dbReference type="ARBA" id="ARBA00022801"/>
    </source>
</evidence>
<keyword evidence="5" id="KW-1185">Reference proteome</keyword>
<feature type="transmembrane region" description="Helical" evidence="2">
    <location>
        <begin position="314"/>
        <end position="339"/>
    </location>
</feature>
<comment type="caution">
    <text evidence="4">The sequence shown here is derived from an EMBL/GenBank/DDBJ whole genome shotgun (WGS) entry which is preliminary data.</text>
</comment>
<dbReference type="GO" id="GO:0016787">
    <property type="term" value="F:hydrolase activity"/>
    <property type="evidence" value="ECO:0007669"/>
    <property type="project" value="UniProtKB-KW"/>
</dbReference>
<feature type="transmembrane region" description="Helical" evidence="2">
    <location>
        <begin position="413"/>
        <end position="433"/>
    </location>
</feature>
<organism evidence="4 5">
    <name type="scientific">Trichocoleus desertorum GB2-A4</name>
    <dbReference type="NCBI Taxonomy" id="2933944"/>
    <lineage>
        <taxon>Bacteria</taxon>
        <taxon>Bacillati</taxon>
        <taxon>Cyanobacteriota</taxon>
        <taxon>Cyanophyceae</taxon>
        <taxon>Leptolyngbyales</taxon>
        <taxon>Trichocoleusaceae</taxon>
        <taxon>Trichocoleus</taxon>
    </lineage>
</organism>
<keyword evidence="2" id="KW-0812">Transmembrane</keyword>
<feature type="transmembrane region" description="Helical" evidence="2">
    <location>
        <begin position="290"/>
        <end position="308"/>
    </location>
</feature>
<protein>
    <submittedName>
        <fullName evidence="4">Alpha/beta fold hydrolase</fullName>
    </submittedName>
</protein>
<dbReference type="RefSeq" id="WP_190440202.1">
    <property type="nucleotide sequence ID" value="NZ_JAMPKM010000014.1"/>
</dbReference>
<feature type="transmembrane region" description="Helical" evidence="2">
    <location>
        <begin position="385"/>
        <end position="401"/>
    </location>
</feature>
<accession>A0ABV0JCD3</accession>
<feature type="transmembrane region" description="Helical" evidence="2">
    <location>
        <begin position="439"/>
        <end position="458"/>
    </location>
</feature>
<feature type="transmembrane region" description="Helical" evidence="2">
    <location>
        <begin position="465"/>
        <end position="486"/>
    </location>
</feature>
<feature type="transmembrane region" description="Helical" evidence="2">
    <location>
        <begin position="247"/>
        <end position="269"/>
    </location>
</feature>
<dbReference type="EMBL" id="JAMPKM010000014">
    <property type="protein sequence ID" value="MEP0819452.1"/>
    <property type="molecule type" value="Genomic_DNA"/>
</dbReference>
<dbReference type="Pfam" id="PF12146">
    <property type="entry name" value="Hydrolase_4"/>
    <property type="match status" value="1"/>
</dbReference>
<proteinExistence type="predicted"/>
<dbReference type="InterPro" id="IPR029058">
    <property type="entry name" value="AB_hydrolase_fold"/>
</dbReference>
<dbReference type="InterPro" id="IPR050261">
    <property type="entry name" value="FrsA_esterase"/>
</dbReference>
<dbReference type="SUPFAM" id="SSF53474">
    <property type="entry name" value="alpha/beta-Hydrolases"/>
    <property type="match status" value="1"/>
</dbReference>
<dbReference type="PANTHER" id="PTHR22946:SF9">
    <property type="entry name" value="POLYKETIDE TRANSFERASE AF380"/>
    <property type="match status" value="1"/>
</dbReference>
<keyword evidence="2" id="KW-1133">Transmembrane helix</keyword>
<evidence type="ECO:0000259" key="3">
    <source>
        <dbReference type="Pfam" id="PF12146"/>
    </source>
</evidence>
<dbReference type="Proteomes" id="UP001464891">
    <property type="component" value="Unassembled WGS sequence"/>
</dbReference>
<feature type="transmembrane region" description="Helical" evidence="2">
    <location>
        <begin position="351"/>
        <end position="373"/>
    </location>
</feature>
<dbReference type="InterPro" id="IPR022742">
    <property type="entry name" value="Hydrolase_4"/>
</dbReference>
<dbReference type="PANTHER" id="PTHR22946">
    <property type="entry name" value="DIENELACTONE HYDROLASE DOMAIN-CONTAINING PROTEIN-RELATED"/>
    <property type="match status" value="1"/>
</dbReference>
<evidence type="ECO:0000313" key="5">
    <source>
        <dbReference type="Proteomes" id="UP001464891"/>
    </source>
</evidence>
<evidence type="ECO:0000256" key="2">
    <source>
        <dbReference type="SAM" id="Phobius"/>
    </source>
</evidence>
<sequence length="487" mass="52451">MSRKRWVVLALALLMIGLAWVGVLGARSGLVVRQIARSDVPLIYLAPQNQTRVPGVLIAHGFAGSKQLMLGYGHVLAHAGYGVMLWDFSGHGGSTLPQRDSLQADLQVAYEALVAQPEIDATRLALLGHSMGSGSVMTAGIQQADRFAATVAISPTGAKVTPESPRNLQLQAGSWEGGFIANAERLLDRAGGENENLAAGQGRSLVLIPKAEHITILFRQASHQAALRWLDATFGRQNSSLYIDRRMAWYGLHLLGWLLAMGAILPSFARSSPALSQISKFQVRSPIRRWGSLLVSALAASGTIPLLGGGKNLAALGGVQVGGAVALWFGIAGILWLGLLTQFPRPTLRALLLGLSVFALLWIGFGLMAQLVWLQWWLIPTRLALWPWLALGFLPWFLASGMAQQDISGGSRIVWWLGQSIALVIGIFLMLQFSPQLGFLYILLPLFPLFMALFAYVAALLNSTWGYALGCALFFGWAIAAAFPLAS</sequence>
<gene>
    <name evidence="4" type="ORF">NC998_20330</name>
</gene>